<evidence type="ECO:0000313" key="2">
    <source>
        <dbReference type="Proteomes" id="UP000182598"/>
    </source>
</evidence>
<accession>A0A0K6HCE5</accession>
<proteinExistence type="predicted"/>
<protein>
    <submittedName>
        <fullName evidence="1">Uncharacterized protein</fullName>
    </submittedName>
</protein>
<organism evidence="1 2">
    <name type="scientific">Pseudidiomarina woesei</name>
    <dbReference type="NCBI Taxonomy" id="1381080"/>
    <lineage>
        <taxon>Bacteria</taxon>
        <taxon>Pseudomonadati</taxon>
        <taxon>Pseudomonadota</taxon>
        <taxon>Gammaproteobacteria</taxon>
        <taxon>Alteromonadales</taxon>
        <taxon>Idiomarinaceae</taxon>
        <taxon>Pseudidiomarina</taxon>
    </lineage>
</organism>
<gene>
    <name evidence="1" type="ORF">Ga0061064_2203</name>
</gene>
<dbReference type="Proteomes" id="UP000182598">
    <property type="component" value="Unassembled WGS sequence"/>
</dbReference>
<dbReference type="EMBL" id="CYHB01000010">
    <property type="protein sequence ID" value="CUA88451.1"/>
    <property type="molecule type" value="Genomic_DNA"/>
</dbReference>
<evidence type="ECO:0000313" key="1">
    <source>
        <dbReference type="EMBL" id="CUA88451.1"/>
    </source>
</evidence>
<name>A0A0K6HCE5_9GAMM</name>
<keyword evidence="2" id="KW-1185">Reference proteome</keyword>
<reference evidence="2" key="1">
    <citation type="submission" date="2015-08" db="EMBL/GenBank/DDBJ databases">
        <authorList>
            <person name="Varghese N."/>
        </authorList>
    </citation>
    <scope>NUCLEOTIDE SEQUENCE [LARGE SCALE GENOMIC DNA]</scope>
    <source>
        <strain evidence="2">DSM 27808</strain>
    </source>
</reference>
<dbReference type="RefSeq" id="WP_055439837.1">
    <property type="nucleotide sequence ID" value="NZ_CYHB01000010.1"/>
</dbReference>
<dbReference type="OrthoDB" id="9178565at2"/>
<dbReference type="AlphaFoldDB" id="A0A0K6HCE5"/>
<sequence length="262" mass="29990">MYVFEIVTPGTWLESEDRDWSWKIGNLLQSLKSQYFEANFALNLFTEARSVCPSVADRENWERDAQRRSEIRREIEQEYGGFPGHEQWDEINFKTEVRFKREKWSNGFQPREFEHNLPFIYARAFLYAIDSFDKFLGVLSREDGVPEIVAELHGQVGEAFPDLRGVRNSAQHLEDRSRGLGAGRNPKPLDLKPVENNMISAPNGGVLILNSLNGSKYGSTMADGHYGEVDVSPESMERLQNILQQTLEAFDWHGPKQHGPSA</sequence>